<sequence length="227" mass="26843">MNNSIKKKNWKHWSPDSLSSHHPKHILPQRLSIIKNTSINIDKQKKLTKKMLKKYLKGYKIGFDQGYKSGWFQGFNSITQSHFNNYEKYLKIYFLNILKEFNKSIDDLDSKVELKILKIIVTISKIIFSKTLLINTTIILDKIKNIIQCIKNSLKNPKLFIHPLKRKLIEEKFGTLLKLYNWKLIDDMKININSCYILTDEGEVDATVERCWNEIESILLLRNDKKI</sequence>
<dbReference type="AlphaFoldDB" id="F7WYY7"/>
<keyword evidence="13" id="KW-1185">Reference proteome</keyword>
<evidence type="ECO:0000256" key="9">
    <source>
        <dbReference type="ARBA" id="ARBA00023225"/>
    </source>
</evidence>
<dbReference type="eggNOG" id="COG1317">
    <property type="taxonomic scope" value="Bacteria"/>
</dbReference>
<dbReference type="PANTHER" id="PTHR34982:SF1">
    <property type="entry name" value="FLAGELLAR ASSEMBLY PROTEIN FLIH"/>
    <property type="match status" value="1"/>
</dbReference>
<dbReference type="GO" id="GO:0044781">
    <property type="term" value="P:bacterial-type flagellum organization"/>
    <property type="evidence" value="ECO:0007669"/>
    <property type="project" value="UniProtKB-KW"/>
</dbReference>
<gene>
    <name evidence="12" type="primary">fliH</name>
    <name evidence="12" type="ORF">BCTU_044</name>
</gene>
<dbReference type="PANTHER" id="PTHR34982">
    <property type="entry name" value="YOP PROTEINS TRANSLOCATION PROTEIN L"/>
    <property type="match status" value="1"/>
</dbReference>
<keyword evidence="5" id="KW-0813">Transport</keyword>
<keyword evidence="9" id="KW-1006">Bacterial flagellum protein export</keyword>
<evidence type="ECO:0000256" key="5">
    <source>
        <dbReference type="ARBA" id="ARBA00022448"/>
    </source>
</evidence>
<feature type="compositionally biased region" description="Basic residues" evidence="10">
    <location>
        <begin position="1"/>
        <end position="11"/>
    </location>
</feature>
<comment type="similarity">
    <text evidence="3">Belongs to the FliH family.</text>
</comment>
<protein>
    <recommendedName>
        <fullName evidence="4">Flagellar assembly protein FliH</fullName>
    </recommendedName>
</protein>
<dbReference type="OrthoDB" id="6415116at2"/>
<dbReference type="GO" id="GO:0015031">
    <property type="term" value="P:protein transport"/>
    <property type="evidence" value="ECO:0007669"/>
    <property type="project" value="UniProtKB-KW"/>
</dbReference>
<dbReference type="EMBL" id="CP001817">
    <property type="protein sequence ID" value="AEH39637.1"/>
    <property type="molecule type" value="Genomic_DNA"/>
</dbReference>
<dbReference type="HOGENOM" id="CLU_1217943_0_0_6"/>
<proteinExistence type="inferred from homology"/>
<dbReference type="PRINTS" id="PR01003">
    <property type="entry name" value="FLGFLIH"/>
</dbReference>
<evidence type="ECO:0000256" key="4">
    <source>
        <dbReference type="ARBA" id="ARBA00016507"/>
    </source>
</evidence>
<dbReference type="GO" id="GO:0071973">
    <property type="term" value="P:bacterial-type flagellum-dependent cell motility"/>
    <property type="evidence" value="ECO:0007669"/>
    <property type="project" value="InterPro"/>
</dbReference>
<dbReference type="GO" id="GO:0005829">
    <property type="term" value="C:cytosol"/>
    <property type="evidence" value="ECO:0007669"/>
    <property type="project" value="TreeGrafter"/>
</dbReference>
<evidence type="ECO:0000256" key="8">
    <source>
        <dbReference type="ARBA" id="ARBA00022927"/>
    </source>
</evidence>
<name>F7WYY7_9GAMM</name>
<reference evidence="12 13" key="1">
    <citation type="journal article" date="2011" name="Appl. Environ. Microbiol.">
        <title>The genome of Buchnera aphidicola from the aphid Cinara tujafilina provides new clues about the evolutionary history of metabolic losses in bacterial endosymbionts.</title>
        <authorList>
            <person name="Lamelas A."/>
            <person name="Gosalbes M.J."/>
            <person name="Moya A."/>
            <person name="Latorre A."/>
        </authorList>
    </citation>
    <scope>NUCLEOTIDE SEQUENCE [LARGE SCALE GENOMIC DNA]</scope>
    <source>
        <strain evidence="13">Cinara tujafilina</strain>
    </source>
</reference>
<dbReference type="Pfam" id="PF02108">
    <property type="entry name" value="FliH"/>
    <property type="match status" value="1"/>
</dbReference>
<keyword evidence="12" id="KW-0966">Cell projection</keyword>
<evidence type="ECO:0000256" key="6">
    <source>
        <dbReference type="ARBA" id="ARBA00022490"/>
    </source>
</evidence>
<keyword evidence="12" id="KW-0969">Cilium</keyword>
<evidence type="ECO:0000256" key="1">
    <source>
        <dbReference type="ARBA" id="ARBA00003041"/>
    </source>
</evidence>
<dbReference type="InterPro" id="IPR000563">
    <property type="entry name" value="Flag_FliH"/>
</dbReference>
<evidence type="ECO:0000256" key="7">
    <source>
        <dbReference type="ARBA" id="ARBA00022795"/>
    </source>
</evidence>
<dbReference type="GO" id="GO:0003774">
    <property type="term" value="F:cytoskeletal motor activity"/>
    <property type="evidence" value="ECO:0007669"/>
    <property type="project" value="InterPro"/>
</dbReference>
<evidence type="ECO:0000256" key="3">
    <source>
        <dbReference type="ARBA" id="ARBA00006602"/>
    </source>
</evidence>
<dbReference type="STRING" id="261317.BCTU_044"/>
<dbReference type="KEGG" id="baj:BCTU_044"/>
<evidence type="ECO:0000259" key="11">
    <source>
        <dbReference type="Pfam" id="PF02108"/>
    </source>
</evidence>
<dbReference type="InterPro" id="IPR051472">
    <property type="entry name" value="T3SS_Stator/FliH"/>
</dbReference>
<evidence type="ECO:0000313" key="12">
    <source>
        <dbReference type="EMBL" id="AEH39637.1"/>
    </source>
</evidence>
<keyword evidence="7" id="KW-1005">Bacterial flagellum biogenesis</keyword>
<dbReference type="Proteomes" id="UP000006811">
    <property type="component" value="Chromosome"/>
</dbReference>
<accession>F7WYY7</accession>
<comment type="subcellular location">
    <subcellularLocation>
        <location evidence="2">Cytoplasm</location>
    </subcellularLocation>
</comment>
<dbReference type="GO" id="GO:0009288">
    <property type="term" value="C:bacterial-type flagellum"/>
    <property type="evidence" value="ECO:0007669"/>
    <property type="project" value="InterPro"/>
</dbReference>
<evidence type="ECO:0000313" key="13">
    <source>
        <dbReference type="Proteomes" id="UP000006811"/>
    </source>
</evidence>
<dbReference type="InterPro" id="IPR018035">
    <property type="entry name" value="Flagellar_FliH/T3SS_HrpE"/>
</dbReference>
<evidence type="ECO:0000256" key="10">
    <source>
        <dbReference type="SAM" id="MobiDB-lite"/>
    </source>
</evidence>
<keyword evidence="8" id="KW-0653">Protein transport</keyword>
<evidence type="ECO:0000256" key="2">
    <source>
        <dbReference type="ARBA" id="ARBA00004496"/>
    </source>
</evidence>
<comment type="function">
    <text evidence="1">Needed for flagellar regrowth and assembly.</text>
</comment>
<keyword evidence="12" id="KW-0282">Flagellum</keyword>
<organism evidence="12 13">
    <name type="scientific">Buchnera aphidicola</name>
    <name type="common">Cinara tujafilina</name>
    <dbReference type="NCBI Taxonomy" id="261317"/>
    <lineage>
        <taxon>Bacteria</taxon>
        <taxon>Pseudomonadati</taxon>
        <taxon>Pseudomonadota</taxon>
        <taxon>Gammaproteobacteria</taxon>
        <taxon>Enterobacterales</taxon>
        <taxon>Erwiniaceae</taxon>
        <taxon>Buchnera</taxon>
    </lineage>
</organism>
<keyword evidence="6" id="KW-0963">Cytoplasm</keyword>
<feature type="region of interest" description="Disordered" evidence="10">
    <location>
        <begin position="1"/>
        <end position="22"/>
    </location>
</feature>
<feature type="domain" description="Flagellar assembly protein FliH/Type III secretion system HrpE" evidence="11">
    <location>
        <begin position="96"/>
        <end position="214"/>
    </location>
</feature>